<gene>
    <name evidence="2" type="ORF">P154DRAFT_571468</name>
</gene>
<evidence type="ECO:0000256" key="1">
    <source>
        <dbReference type="SAM" id="MobiDB-lite"/>
    </source>
</evidence>
<reference evidence="2" key="1">
    <citation type="journal article" date="2020" name="Stud. Mycol.">
        <title>101 Dothideomycetes genomes: a test case for predicting lifestyles and emergence of pathogens.</title>
        <authorList>
            <person name="Haridas S."/>
            <person name="Albert R."/>
            <person name="Binder M."/>
            <person name="Bloem J."/>
            <person name="Labutti K."/>
            <person name="Salamov A."/>
            <person name="Andreopoulos B."/>
            <person name="Baker S."/>
            <person name="Barry K."/>
            <person name="Bills G."/>
            <person name="Bluhm B."/>
            <person name="Cannon C."/>
            <person name="Castanera R."/>
            <person name="Culley D."/>
            <person name="Daum C."/>
            <person name="Ezra D."/>
            <person name="Gonzalez J."/>
            <person name="Henrissat B."/>
            <person name="Kuo A."/>
            <person name="Liang C."/>
            <person name="Lipzen A."/>
            <person name="Lutzoni F."/>
            <person name="Magnuson J."/>
            <person name="Mondo S."/>
            <person name="Nolan M."/>
            <person name="Ohm R."/>
            <person name="Pangilinan J."/>
            <person name="Park H.-J."/>
            <person name="Ramirez L."/>
            <person name="Alfaro M."/>
            <person name="Sun H."/>
            <person name="Tritt A."/>
            <person name="Yoshinaga Y."/>
            <person name="Zwiers L.-H."/>
            <person name="Turgeon B."/>
            <person name="Goodwin S."/>
            <person name="Spatafora J."/>
            <person name="Crous P."/>
            <person name="Grigoriev I."/>
        </authorList>
    </citation>
    <scope>NUCLEOTIDE SEQUENCE</scope>
    <source>
        <strain evidence="2">CBS 123094</strain>
    </source>
</reference>
<sequence length="328" mass="36193">MASDSAVGPVAGSRRRRIATFKALVEDKMKGDPGCPGARELLDVRIRELHGRWPDWLLKAVGHSGSGPAQHREKERHVGRRLVLASSATTAQRRRDGLPRESDSNGRRAARRLRYTQAWWRDTRPPLIEELRRPQIAVPDGRPSRTGGSSSRRRRCTHTSDEQWDSASNNNNKRVPRAQWTAVHAGPGGRKKRALDLSCVRAALSSLCPPSPPVLCPASQPLPAHALGLRSSIHSLFVPSTRRDTLPRTTTTTARVRLPSAAPAKEAAAAHRCPPLPTAAHRRERRLRPCYDRLTSSPPLPAVPAASHHVARALTSPEPLFFCFMSTR</sequence>
<accession>A0A6A5WYL5</accession>
<protein>
    <submittedName>
        <fullName evidence="2">Uncharacterized protein</fullName>
    </submittedName>
</protein>
<feature type="compositionally biased region" description="Basic and acidic residues" evidence="1">
    <location>
        <begin position="93"/>
        <end position="106"/>
    </location>
</feature>
<keyword evidence="3" id="KW-1185">Reference proteome</keyword>
<organism evidence="2 3">
    <name type="scientific">Amniculicola lignicola CBS 123094</name>
    <dbReference type="NCBI Taxonomy" id="1392246"/>
    <lineage>
        <taxon>Eukaryota</taxon>
        <taxon>Fungi</taxon>
        <taxon>Dikarya</taxon>
        <taxon>Ascomycota</taxon>
        <taxon>Pezizomycotina</taxon>
        <taxon>Dothideomycetes</taxon>
        <taxon>Pleosporomycetidae</taxon>
        <taxon>Pleosporales</taxon>
        <taxon>Amniculicolaceae</taxon>
        <taxon>Amniculicola</taxon>
    </lineage>
</organism>
<proteinExistence type="predicted"/>
<dbReference type="Proteomes" id="UP000799779">
    <property type="component" value="Unassembled WGS sequence"/>
</dbReference>
<feature type="region of interest" description="Disordered" evidence="1">
    <location>
        <begin position="131"/>
        <end position="172"/>
    </location>
</feature>
<evidence type="ECO:0000313" key="3">
    <source>
        <dbReference type="Proteomes" id="UP000799779"/>
    </source>
</evidence>
<feature type="region of interest" description="Disordered" evidence="1">
    <location>
        <begin position="86"/>
        <end position="109"/>
    </location>
</feature>
<evidence type="ECO:0000313" key="2">
    <source>
        <dbReference type="EMBL" id="KAF2005261.1"/>
    </source>
</evidence>
<dbReference type="EMBL" id="ML977564">
    <property type="protein sequence ID" value="KAF2005261.1"/>
    <property type="molecule type" value="Genomic_DNA"/>
</dbReference>
<name>A0A6A5WYL5_9PLEO</name>
<dbReference type="AlphaFoldDB" id="A0A6A5WYL5"/>